<reference evidence="9" key="2">
    <citation type="journal article" date="2007" name="Science">
        <title>Draft genome sequence of the sexually transmitted pathogen Trichomonas vaginalis.</title>
        <authorList>
            <person name="Carlton J.M."/>
            <person name="Hirt R.P."/>
            <person name="Silva J.C."/>
            <person name="Delcher A.L."/>
            <person name="Schatz M."/>
            <person name="Zhao Q."/>
            <person name="Wortman J.R."/>
            <person name="Bidwell S.L."/>
            <person name="Alsmark U.C.M."/>
            <person name="Besteiro S."/>
            <person name="Sicheritz-Ponten T."/>
            <person name="Noel C.J."/>
            <person name="Dacks J.B."/>
            <person name="Foster P.G."/>
            <person name="Simillion C."/>
            <person name="Van de Peer Y."/>
            <person name="Miranda-Saavedra D."/>
            <person name="Barton G.J."/>
            <person name="Westrop G.D."/>
            <person name="Mueller S."/>
            <person name="Dessi D."/>
            <person name="Fiori P.L."/>
            <person name="Ren Q."/>
            <person name="Paulsen I."/>
            <person name="Zhang H."/>
            <person name="Bastida-Corcuera F.D."/>
            <person name="Simoes-Barbosa A."/>
            <person name="Brown M.T."/>
            <person name="Hayes R.D."/>
            <person name="Mukherjee M."/>
            <person name="Okumura C.Y."/>
            <person name="Schneider R."/>
            <person name="Smith A.J."/>
            <person name="Vanacova S."/>
            <person name="Villalvazo M."/>
            <person name="Haas B.J."/>
            <person name="Pertea M."/>
            <person name="Feldblyum T.V."/>
            <person name="Utterback T.R."/>
            <person name="Shu C.L."/>
            <person name="Osoegawa K."/>
            <person name="de Jong P.J."/>
            <person name="Hrdy I."/>
            <person name="Horvathova L."/>
            <person name="Zubacova Z."/>
            <person name="Dolezal P."/>
            <person name="Malik S.B."/>
            <person name="Logsdon J.M. Jr."/>
            <person name="Henze K."/>
            <person name="Gupta A."/>
            <person name="Wang C.C."/>
            <person name="Dunne R.L."/>
            <person name="Upcroft J.A."/>
            <person name="Upcroft P."/>
            <person name="White O."/>
            <person name="Salzberg S.L."/>
            <person name="Tang P."/>
            <person name="Chiu C.-H."/>
            <person name="Lee Y.-S."/>
            <person name="Embley T.M."/>
            <person name="Coombs G.H."/>
            <person name="Mottram J.C."/>
            <person name="Tachezy J."/>
            <person name="Fraser-Liggett C.M."/>
            <person name="Johnson P.J."/>
        </authorList>
    </citation>
    <scope>NUCLEOTIDE SEQUENCE [LARGE SCALE GENOMIC DNA]</scope>
    <source>
        <strain evidence="9">G3</strain>
    </source>
</reference>
<keyword evidence="5" id="KW-1133">Transmembrane helix</keyword>
<reference evidence="9" key="1">
    <citation type="submission" date="2006-10" db="EMBL/GenBank/DDBJ databases">
        <authorList>
            <person name="Amadeo P."/>
            <person name="Zhao Q."/>
            <person name="Wortman J."/>
            <person name="Fraser-Liggett C."/>
            <person name="Carlton J."/>
        </authorList>
    </citation>
    <scope>NUCLEOTIDE SEQUENCE</scope>
    <source>
        <strain evidence="9">G3</strain>
    </source>
</reference>
<dbReference type="EMBL" id="DS113322">
    <property type="protein sequence ID" value="EAY11291.1"/>
    <property type="molecule type" value="Genomic_DNA"/>
</dbReference>
<feature type="domain" description="Glycosyltransferase 61 catalytic" evidence="8">
    <location>
        <begin position="232"/>
        <end position="425"/>
    </location>
</feature>
<dbReference type="KEGG" id="tva:4769244"/>
<evidence type="ECO:0000256" key="6">
    <source>
        <dbReference type="ARBA" id="ARBA00023136"/>
    </source>
</evidence>
<evidence type="ECO:0000259" key="8">
    <source>
        <dbReference type="Pfam" id="PF04577"/>
    </source>
</evidence>
<evidence type="ECO:0000313" key="10">
    <source>
        <dbReference type="Proteomes" id="UP000001542"/>
    </source>
</evidence>
<evidence type="ECO:0000256" key="4">
    <source>
        <dbReference type="ARBA" id="ARBA00022692"/>
    </source>
</evidence>
<evidence type="ECO:0000313" key="9">
    <source>
        <dbReference type="EMBL" id="EAY11291.1"/>
    </source>
</evidence>
<dbReference type="InterPro" id="IPR007657">
    <property type="entry name" value="Glycosyltransferase_61"/>
</dbReference>
<evidence type="ECO:0000256" key="7">
    <source>
        <dbReference type="ARBA" id="ARBA00023180"/>
    </source>
</evidence>
<dbReference type="VEuPathDB" id="TrichDB:TVAG_061950"/>
<dbReference type="PANTHER" id="PTHR20961">
    <property type="entry name" value="GLYCOSYLTRANSFERASE"/>
    <property type="match status" value="1"/>
</dbReference>
<dbReference type="GO" id="GO:0016757">
    <property type="term" value="F:glycosyltransferase activity"/>
    <property type="evidence" value="ECO:0000318"/>
    <property type="project" value="GO_Central"/>
</dbReference>
<accession>A2E7W0</accession>
<keyword evidence="10" id="KW-1185">Reference proteome</keyword>
<keyword evidence="3" id="KW-0808">Transferase</keyword>
<comment type="subcellular location">
    <subcellularLocation>
        <location evidence="1">Membrane</location>
        <topology evidence="1">Single-pass membrane protein</topology>
    </subcellularLocation>
</comment>
<keyword evidence="6" id="KW-0472">Membrane</keyword>
<dbReference type="RefSeq" id="XP_001323514.1">
    <property type="nucleotide sequence ID" value="XM_001323479.1"/>
</dbReference>
<dbReference type="AlphaFoldDB" id="A2E7W0"/>
<dbReference type="STRING" id="5722.A2E7W0"/>
<dbReference type="GO" id="GO:0016020">
    <property type="term" value="C:membrane"/>
    <property type="evidence" value="ECO:0007669"/>
    <property type="project" value="UniProtKB-SubCell"/>
</dbReference>
<dbReference type="InParanoid" id="A2E7W0"/>
<dbReference type="Pfam" id="PF04577">
    <property type="entry name" value="Glyco_transf_61"/>
    <property type="match status" value="1"/>
</dbReference>
<organism evidence="9 10">
    <name type="scientific">Trichomonas vaginalis (strain ATCC PRA-98 / G3)</name>
    <dbReference type="NCBI Taxonomy" id="412133"/>
    <lineage>
        <taxon>Eukaryota</taxon>
        <taxon>Metamonada</taxon>
        <taxon>Parabasalia</taxon>
        <taxon>Trichomonadida</taxon>
        <taxon>Trichomonadidae</taxon>
        <taxon>Trichomonas</taxon>
    </lineage>
</organism>
<keyword evidence="2" id="KW-0328">Glycosyltransferase</keyword>
<proteinExistence type="predicted"/>
<protein>
    <recommendedName>
        <fullName evidence="8">Glycosyltransferase 61 catalytic domain-containing protein</fullName>
    </recommendedName>
</protein>
<dbReference type="InterPro" id="IPR049625">
    <property type="entry name" value="Glyco_transf_61_cat"/>
</dbReference>
<name>A2E7W0_TRIV3</name>
<dbReference type="OrthoDB" id="529273at2759"/>
<evidence type="ECO:0000256" key="2">
    <source>
        <dbReference type="ARBA" id="ARBA00022676"/>
    </source>
</evidence>
<evidence type="ECO:0000256" key="3">
    <source>
        <dbReference type="ARBA" id="ARBA00022679"/>
    </source>
</evidence>
<gene>
    <name evidence="9" type="ORF">TVAG_061950</name>
</gene>
<keyword evidence="7" id="KW-0325">Glycoprotein</keyword>
<dbReference type="PANTHER" id="PTHR20961:SF38">
    <property type="entry name" value="PROTEIN O-LINKED-MANNOSE BETA-1,4-N-ACETYLGLUCOSAMINYLTRANSFERASE 2"/>
    <property type="match status" value="1"/>
</dbReference>
<dbReference type="VEuPathDB" id="TrichDB:TVAGG3_0282560"/>
<keyword evidence="4" id="KW-0812">Transmembrane</keyword>
<dbReference type="Proteomes" id="UP000001542">
    <property type="component" value="Unassembled WGS sequence"/>
</dbReference>
<evidence type="ECO:0000256" key="1">
    <source>
        <dbReference type="ARBA" id="ARBA00004167"/>
    </source>
</evidence>
<sequence length="535" mass="62115">MLVTNVSGKIGSSSDNKNNICSNIDKIEANLNQITISFKDQILDETNYSVLEHFFFETSLFKEPLIADYHAFTHSYIDQQIITFDLLLPAIEIYKGKFLCFPNPPKINNRISKLIAKSTRYAFPITVDNAEYTNTEYSQMKCYGEDYNTRWCDMRNVYIYKNCITVSTPCYYQFPTPFLIPGSRAPPFDRKGDRLNAEPIVSHKIFNKSTEMFEVNQISYIIGRFYNSMMLWHILFDFALPTYNMIRTIEGENPSEGRLILLHDYEADAFTDFCNLFSSIPARRVSNLARNLSLKRAIVGLEKFDLDPSVYRMTDQMINFRYRYNRTHGVGFREFVLKVKKLEDTILNPRNPTIVIIERKGSSRDITNIDDIEDFVKKECDYCKVVRVDLKSLAINAQISLFTSASAIIGLHGSGLANVLWMKPTSPEFPTAMFEVMPYNYWCRDWYETASNVADVEYFSIMNSEYSILKDEDSIRAFECYSSRSMCTNIVCHDFLRDKKVKLNIDLLKKAWSPFQKKLDAAKERLDDINRSKTL</sequence>
<evidence type="ECO:0000256" key="5">
    <source>
        <dbReference type="ARBA" id="ARBA00022989"/>
    </source>
</evidence>